<dbReference type="EMBL" id="PCRS01000018">
    <property type="protein sequence ID" value="PIP24976.1"/>
    <property type="molecule type" value="Genomic_DNA"/>
</dbReference>
<dbReference type="AlphaFoldDB" id="A0A2G9Z0E9"/>
<dbReference type="Proteomes" id="UP000228681">
    <property type="component" value="Unassembled WGS sequence"/>
</dbReference>
<name>A0A2G9Z0E9_9BACT</name>
<comment type="caution">
    <text evidence="1">The sequence shown here is derived from an EMBL/GenBank/DDBJ whole genome shotgun (WGS) entry which is preliminary data.</text>
</comment>
<protein>
    <submittedName>
        <fullName evidence="1">Uncharacterized protein</fullName>
    </submittedName>
</protein>
<evidence type="ECO:0000313" key="1">
    <source>
        <dbReference type="EMBL" id="PIP24976.1"/>
    </source>
</evidence>
<organism evidence="1 2">
    <name type="scientific">Candidatus Nealsonbacteria bacterium CG23_combo_of_CG06-09_8_20_14_all_36_12</name>
    <dbReference type="NCBI Taxonomy" id="1974718"/>
    <lineage>
        <taxon>Bacteria</taxon>
        <taxon>Candidatus Nealsoniibacteriota</taxon>
    </lineage>
</organism>
<gene>
    <name evidence="1" type="ORF">COX34_01160</name>
</gene>
<evidence type="ECO:0000313" key="2">
    <source>
        <dbReference type="Proteomes" id="UP000228681"/>
    </source>
</evidence>
<proteinExistence type="predicted"/>
<reference evidence="1 2" key="1">
    <citation type="submission" date="2017-09" db="EMBL/GenBank/DDBJ databases">
        <title>Depth-based differentiation of microbial function through sediment-hosted aquifers and enrichment of novel symbionts in the deep terrestrial subsurface.</title>
        <authorList>
            <person name="Probst A.J."/>
            <person name="Ladd B."/>
            <person name="Jarett J.K."/>
            <person name="Geller-Mcgrath D.E."/>
            <person name="Sieber C.M."/>
            <person name="Emerson J.B."/>
            <person name="Anantharaman K."/>
            <person name="Thomas B.C."/>
            <person name="Malmstrom R."/>
            <person name="Stieglmeier M."/>
            <person name="Klingl A."/>
            <person name="Woyke T."/>
            <person name="Ryan C.M."/>
            <person name="Banfield J.F."/>
        </authorList>
    </citation>
    <scope>NUCLEOTIDE SEQUENCE [LARGE SCALE GENOMIC DNA]</scope>
    <source>
        <strain evidence="1">CG23_combo_of_CG06-09_8_20_14_all_36_12</strain>
    </source>
</reference>
<accession>A0A2G9Z0E9</accession>
<sequence length="305" mass="34577">MKDFKWLIKENIPCWYELSWNGEKPAIILRAHQDFVETVPVITSEHLIVKALMEKFKFRGFASDLKKDFGFDEGIFINLGGVKNGFFEYLIPIPKIKVETGKPCKECEGSGKDLYAQKYGMEDRECIHCNGSGKEYFHNWQLAHAVSAGLNIFFRISRYPEKETSAPFPQLMIVDTIIDTGMHGGSLGGEFSIPLTKWLAFLYRGRNMPIPEITQAMKTAYGHIFGGLKHFDDHYFRAYIGSENGGLVADCPGDACGIYPSSWHIDKERGYEFSCHNVDNAAQQITLLAGLAALHDKVRREIKNY</sequence>